<comment type="caution">
    <text evidence="9">The sequence shown here is derived from an EMBL/GenBank/DDBJ whole genome shotgun (WGS) entry which is preliminary data.</text>
</comment>
<evidence type="ECO:0000256" key="7">
    <source>
        <dbReference type="ARBA" id="ARBA00047899"/>
    </source>
</evidence>
<evidence type="ECO:0000256" key="3">
    <source>
        <dbReference type="ARBA" id="ARBA00022679"/>
    </source>
</evidence>
<evidence type="ECO:0000256" key="4">
    <source>
        <dbReference type="ARBA" id="ARBA00022741"/>
    </source>
</evidence>
<evidence type="ECO:0000313" key="10">
    <source>
        <dbReference type="Proteomes" id="UP000424527"/>
    </source>
</evidence>
<evidence type="ECO:0000256" key="6">
    <source>
        <dbReference type="ARBA" id="ARBA00022840"/>
    </source>
</evidence>
<dbReference type="EC" id="2.7.11.1" evidence="1"/>
<comment type="catalytic activity">
    <reaction evidence="8">
        <text>L-seryl-[protein] + ATP = O-phospho-L-seryl-[protein] + ADP + H(+)</text>
        <dbReference type="Rhea" id="RHEA:17989"/>
        <dbReference type="Rhea" id="RHEA-COMP:9863"/>
        <dbReference type="Rhea" id="RHEA-COMP:11604"/>
        <dbReference type="ChEBI" id="CHEBI:15378"/>
        <dbReference type="ChEBI" id="CHEBI:29999"/>
        <dbReference type="ChEBI" id="CHEBI:30616"/>
        <dbReference type="ChEBI" id="CHEBI:83421"/>
        <dbReference type="ChEBI" id="CHEBI:456216"/>
        <dbReference type="EC" id="2.7.11.1"/>
    </reaction>
</comment>
<evidence type="ECO:0000256" key="2">
    <source>
        <dbReference type="ARBA" id="ARBA00022527"/>
    </source>
</evidence>
<dbReference type="Proteomes" id="UP000424527">
    <property type="component" value="Unassembled WGS sequence"/>
</dbReference>
<keyword evidence="5 9" id="KW-0418">Kinase</keyword>
<dbReference type="PANTHER" id="PTHR22983">
    <property type="entry name" value="PROTEIN KINASE RELATED"/>
    <property type="match status" value="1"/>
</dbReference>
<organism evidence="9 10">
    <name type="scientific">Larimichthys crocea</name>
    <name type="common">Large yellow croaker</name>
    <name type="synonym">Pseudosciaena crocea</name>
    <dbReference type="NCBI Taxonomy" id="215358"/>
    <lineage>
        <taxon>Eukaryota</taxon>
        <taxon>Metazoa</taxon>
        <taxon>Chordata</taxon>
        <taxon>Craniata</taxon>
        <taxon>Vertebrata</taxon>
        <taxon>Euteleostomi</taxon>
        <taxon>Actinopterygii</taxon>
        <taxon>Neopterygii</taxon>
        <taxon>Teleostei</taxon>
        <taxon>Neoteleostei</taxon>
        <taxon>Acanthomorphata</taxon>
        <taxon>Eupercaria</taxon>
        <taxon>Sciaenidae</taxon>
        <taxon>Larimichthys</taxon>
    </lineage>
</organism>
<proteinExistence type="predicted"/>
<dbReference type="InterPro" id="IPR011009">
    <property type="entry name" value="Kinase-like_dom_sf"/>
</dbReference>
<dbReference type="GO" id="GO:0005524">
    <property type="term" value="F:ATP binding"/>
    <property type="evidence" value="ECO:0007669"/>
    <property type="project" value="UniProtKB-KW"/>
</dbReference>
<name>A0A6G0IAE1_LARCR</name>
<protein>
    <recommendedName>
        <fullName evidence="1">non-specific serine/threonine protein kinase</fullName>
        <ecNumber evidence="1">2.7.11.1</ecNumber>
    </recommendedName>
</protein>
<reference evidence="9 10" key="1">
    <citation type="submission" date="2019-07" db="EMBL/GenBank/DDBJ databases">
        <title>Chromosome genome assembly for large yellow croaker.</title>
        <authorList>
            <person name="Xiao S."/>
        </authorList>
    </citation>
    <scope>NUCLEOTIDE SEQUENCE [LARGE SCALE GENOMIC DNA]</scope>
    <source>
        <strain evidence="9">JMULYC20181020</strain>
        <tissue evidence="9">Muscle</tissue>
    </source>
</reference>
<evidence type="ECO:0000256" key="8">
    <source>
        <dbReference type="ARBA" id="ARBA00048679"/>
    </source>
</evidence>
<keyword evidence="6" id="KW-0067">ATP-binding</keyword>
<dbReference type="PANTHER" id="PTHR22983:SF6">
    <property type="entry name" value="SERINE_THREONINE-PROTEIN KINASE 36"/>
    <property type="match status" value="1"/>
</dbReference>
<dbReference type="Gene3D" id="3.30.200.20">
    <property type="entry name" value="Phosphorylase Kinase, domain 1"/>
    <property type="match status" value="1"/>
</dbReference>
<dbReference type="GO" id="GO:0005737">
    <property type="term" value="C:cytoplasm"/>
    <property type="evidence" value="ECO:0007669"/>
    <property type="project" value="UniProtKB-ARBA"/>
</dbReference>
<dbReference type="GO" id="GO:0004674">
    <property type="term" value="F:protein serine/threonine kinase activity"/>
    <property type="evidence" value="ECO:0007669"/>
    <property type="project" value="UniProtKB-KW"/>
</dbReference>
<evidence type="ECO:0000256" key="5">
    <source>
        <dbReference type="ARBA" id="ARBA00022777"/>
    </source>
</evidence>
<dbReference type="SUPFAM" id="SSF56112">
    <property type="entry name" value="Protein kinase-like (PK-like)"/>
    <property type="match status" value="1"/>
</dbReference>
<dbReference type="AlphaFoldDB" id="A0A6G0IAE1"/>
<keyword evidence="3" id="KW-0808">Transferase</keyword>
<gene>
    <name evidence="9" type="ORF">D5F01_LYC14335</name>
</gene>
<accession>A0A6G0IAE1</accession>
<keyword evidence="4" id="KW-0547">Nucleotide-binding</keyword>
<comment type="catalytic activity">
    <reaction evidence="7">
        <text>L-threonyl-[protein] + ATP = O-phospho-L-threonyl-[protein] + ADP + H(+)</text>
        <dbReference type="Rhea" id="RHEA:46608"/>
        <dbReference type="Rhea" id="RHEA-COMP:11060"/>
        <dbReference type="Rhea" id="RHEA-COMP:11605"/>
        <dbReference type="ChEBI" id="CHEBI:15378"/>
        <dbReference type="ChEBI" id="CHEBI:30013"/>
        <dbReference type="ChEBI" id="CHEBI:30616"/>
        <dbReference type="ChEBI" id="CHEBI:61977"/>
        <dbReference type="ChEBI" id="CHEBI:456216"/>
        <dbReference type="EC" id="2.7.11.1"/>
    </reaction>
</comment>
<dbReference type="GO" id="GO:0007224">
    <property type="term" value="P:smoothened signaling pathway"/>
    <property type="evidence" value="ECO:0007669"/>
    <property type="project" value="TreeGrafter"/>
</dbReference>
<evidence type="ECO:0000256" key="1">
    <source>
        <dbReference type="ARBA" id="ARBA00012513"/>
    </source>
</evidence>
<evidence type="ECO:0000313" key="9">
    <source>
        <dbReference type="EMBL" id="KAE8288273.1"/>
    </source>
</evidence>
<keyword evidence="2" id="KW-0723">Serine/threonine-protein kinase</keyword>
<dbReference type="EMBL" id="REGW02000013">
    <property type="protein sequence ID" value="KAE8288273.1"/>
    <property type="molecule type" value="Genomic_DNA"/>
</dbReference>
<keyword evidence="10" id="KW-1185">Reference proteome</keyword>
<sequence length="159" mass="17733">MLQSRVIFGEAFGVTRVHARPHVPYITRERKSEPFIDKHTWNHQRHELQRVVALKFMPKVGRSEKELRSLKREIEIMRGLQHPNTCLPVQPLPNLMSLTPAAAGGSEKAAGDSARLQVHGEGGPGLWSHAGEREQTYWEILTEGPGGFNGLDVGDCDPP</sequence>